<gene>
    <name evidence="1" type="ORF">Gxy13693_119_001</name>
</gene>
<evidence type="ECO:0000313" key="1">
    <source>
        <dbReference type="EMBL" id="GAO01093.1"/>
    </source>
</evidence>
<proteinExistence type="predicted"/>
<reference evidence="1 2" key="1">
    <citation type="submission" date="2012-11" db="EMBL/GenBank/DDBJ databases">
        <title>Whole genome sequence of Gluconacetobacter xylinus NBRC 13693.</title>
        <authorList>
            <person name="Azuma Y."/>
            <person name="Higashiura N."/>
            <person name="Hirakawa H."/>
            <person name="Matsushita K."/>
        </authorList>
    </citation>
    <scope>NUCLEOTIDE SEQUENCE [LARGE SCALE GENOMIC DNA]</scope>
    <source>
        <strain evidence="1 2">NBRC 13693</strain>
    </source>
</reference>
<comment type="caution">
    <text evidence="1">The sequence shown here is derived from an EMBL/GenBank/DDBJ whole genome shotgun (WGS) entry which is preliminary data.</text>
</comment>
<evidence type="ECO:0000313" key="2">
    <source>
        <dbReference type="Proteomes" id="UP000032683"/>
    </source>
</evidence>
<dbReference type="AlphaFoldDB" id="A0A0D6QC51"/>
<accession>A0A0D6QC51</accession>
<protein>
    <submittedName>
        <fullName evidence="1">Uncharacterized protein</fullName>
    </submittedName>
</protein>
<dbReference type="EMBL" id="BANJ01000118">
    <property type="protein sequence ID" value="GAO01093.1"/>
    <property type="molecule type" value="Genomic_DNA"/>
</dbReference>
<sequence length="64" mass="6826">MREVVALGATGRAAIPWNAISGNLSQFTPSAFEELNGAGKLKMDEAREQVRQRFADLIAPVGPA</sequence>
<dbReference type="Proteomes" id="UP000032683">
    <property type="component" value="Unassembled WGS sequence"/>
</dbReference>
<name>A0A0D6QC51_KOMXY</name>
<organism evidence="1 2">
    <name type="scientific">Komagataeibacter xylinus NBRC 13693</name>
    <dbReference type="NCBI Taxonomy" id="1234668"/>
    <lineage>
        <taxon>Bacteria</taxon>
        <taxon>Pseudomonadati</taxon>
        <taxon>Pseudomonadota</taxon>
        <taxon>Alphaproteobacteria</taxon>
        <taxon>Acetobacterales</taxon>
        <taxon>Acetobacteraceae</taxon>
        <taxon>Komagataeibacter</taxon>
    </lineage>
</organism>